<dbReference type="GO" id="GO:0045046">
    <property type="term" value="P:protein import into peroxisome membrane"/>
    <property type="evidence" value="ECO:0007669"/>
    <property type="project" value="TreeGrafter"/>
</dbReference>
<dbReference type="PANTHER" id="PTHR12774">
    <property type="entry name" value="PEROXISOMAL BIOGENESIS FACTOR 19"/>
    <property type="match status" value="1"/>
</dbReference>
<feature type="compositionally biased region" description="Acidic residues" evidence="1">
    <location>
        <begin position="34"/>
        <end position="54"/>
    </location>
</feature>
<dbReference type="InterPro" id="IPR006708">
    <property type="entry name" value="Pex19"/>
</dbReference>
<dbReference type="PANTHER" id="PTHR12774:SF2">
    <property type="entry name" value="PEROXISOMAL BIOGENESIS FACTOR 19"/>
    <property type="match status" value="1"/>
</dbReference>
<evidence type="ECO:0000256" key="1">
    <source>
        <dbReference type="SAM" id="MobiDB-lite"/>
    </source>
</evidence>
<feature type="compositionally biased region" description="Polar residues" evidence="1">
    <location>
        <begin position="176"/>
        <end position="190"/>
    </location>
</feature>
<feature type="compositionally biased region" description="Low complexity" evidence="1">
    <location>
        <begin position="191"/>
        <end position="201"/>
    </location>
</feature>
<dbReference type="GO" id="GO:0005778">
    <property type="term" value="C:peroxisomal membrane"/>
    <property type="evidence" value="ECO:0007669"/>
    <property type="project" value="TreeGrafter"/>
</dbReference>
<keyword evidence="3" id="KW-1185">Reference proteome</keyword>
<feature type="region of interest" description="Disordered" evidence="1">
    <location>
        <begin position="145"/>
        <end position="201"/>
    </location>
</feature>
<gene>
    <name evidence="2" type="ORF">NLU13_7414</name>
</gene>
<evidence type="ECO:0000313" key="2">
    <source>
        <dbReference type="EMBL" id="KAK0384935.1"/>
    </source>
</evidence>
<proteinExistence type="predicted"/>
<dbReference type="Proteomes" id="UP001175261">
    <property type="component" value="Unassembled WGS sequence"/>
</dbReference>
<sequence length="346" mass="36668">MSAEPEKQAPASDAPAPAPAPTRAEAEAAKPAEVVEEYPDPDEDDLDDLDDMLDEFSAVKLNKKPEAAASASPAPAASTSDSTSTAKPAAGPTSGFQPSVDDEFSEEDFAKQLQAGMADLLGELDKSPEMQQQFEDIFKQINAAAASADLGPDGPAPTDKAAASASKPPAAGEASFQDTIRATMERMQNSGDQATAAAASGAGADDFMAEMLKALGSGDFGAEGGEDSEDFSKMLMGMMEQLTNKEILYEPMKELHDKFPEWIEKNKDKTPEADMARYEVQKALVAEIVGKFEESTYKDSNPADREYIVDRMQKMQAQGSPPTDLVGDMASAQDAFAGADDQCNPQ</sequence>
<name>A0AA39L5Q3_SARSR</name>
<dbReference type="InterPro" id="IPR038322">
    <property type="entry name" value="Pex19_C_sf"/>
</dbReference>
<feature type="region of interest" description="Disordered" evidence="1">
    <location>
        <begin position="1"/>
        <end position="107"/>
    </location>
</feature>
<organism evidence="2 3">
    <name type="scientific">Sarocladium strictum</name>
    <name type="common">Black bundle disease fungus</name>
    <name type="synonym">Acremonium strictum</name>
    <dbReference type="NCBI Taxonomy" id="5046"/>
    <lineage>
        <taxon>Eukaryota</taxon>
        <taxon>Fungi</taxon>
        <taxon>Dikarya</taxon>
        <taxon>Ascomycota</taxon>
        <taxon>Pezizomycotina</taxon>
        <taxon>Sordariomycetes</taxon>
        <taxon>Hypocreomycetidae</taxon>
        <taxon>Hypocreales</taxon>
        <taxon>Sarocladiaceae</taxon>
        <taxon>Sarocladium</taxon>
    </lineage>
</organism>
<dbReference type="EMBL" id="JAPDFR010000007">
    <property type="protein sequence ID" value="KAK0384935.1"/>
    <property type="molecule type" value="Genomic_DNA"/>
</dbReference>
<accession>A0AA39L5Q3</accession>
<feature type="compositionally biased region" description="Low complexity" evidence="1">
    <location>
        <begin position="156"/>
        <end position="171"/>
    </location>
</feature>
<dbReference type="Gene3D" id="1.20.120.900">
    <property type="entry name" value="Pex19, mPTS binding domain"/>
    <property type="match status" value="1"/>
</dbReference>
<protein>
    <recommendedName>
        <fullName evidence="4">PEX19</fullName>
    </recommendedName>
</protein>
<comment type="caution">
    <text evidence="2">The sequence shown here is derived from an EMBL/GenBank/DDBJ whole genome shotgun (WGS) entry which is preliminary data.</text>
</comment>
<feature type="compositionally biased region" description="Low complexity" evidence="1">
    <location>
        <begin position="67"/>
        <end position="90"/>
    </location>
</feature>
<dbReference type="Pfam" id="PF04614">
    <property type="entry name" value="Pex19"/>
    <property type="match status" value="1"/>
</dbReference>
<evidence type="ECO:0008006" key="4">
    <source>
        <dbReference type="Google" id="ProtNLM"/>
    </source>
</evidence>
<dbReference type="AlphaFoldDB" id="A0AA39L5Q3"/>
<reference evidence="2" key="1">
    <citation type="submission" date="2022-10" db="EMBL/GenBank/DDBJ databases">
        <title>Determination and structural analysis of whole genome sequence of Sarocladium strictum F4-1.</title>
        <authorList>
            <person name="Hu L."/>
            <person name="Jiang Y."/>
        </authorList>
    </citation>
    <scope>NUCLEOTIDE SEQUENCE</scope>
    <source>
        <strain evidence="2">F4-1</strain>
    </source>
</reference>
<dbReference type="GO" id="GO:0033328">
    <property type="term" value="F:peroxisome membrane targeting sequence binding"/>
    <property type="evidence" value="ECO:0007669"/>
    <property type="project" value="TreeGrafter"/>
</dbReference>
<evidence type="ECO:0000313" key="3">
    <source>
        <dbReference type="Proteomes" id="UP001175261"/>
    </source>
</evidence>